<dbReference type="EMBL" id="CP039396">
    <property type="protein sequence ID" value="QCD43592.1"/>
    <property type="molecule type" value="Genomic_DNA"/>
</dbReference>
<evidence type="ECO:0000313" key="2">
    <source>
        <dbReference type="EMBL" id="QCD43592.1"/>
    </source>
</evidence>
<keyword evidence="1" id="KW-0812">Transmembrane</keyword>
<feature type="transmembrane region" description="Helical" evidence="1">
    <location>
        <begin position="34"/>
        <end position="61"/>
    </location>
</feature>
<sequence>MSDKQNQIHAFWAEIKDALKLNVNYAKFTAAEKLTLLLTTVTFALIGFVLISLFMFFLSIAIVRCIATGTGLIWAYFIMCGFYVFLLGIVIAFRKQLVINPIARFISRLFFNP</sequence>
<gene>
    <name evidence="2" type="ORF">E7747_15830</name>
</gene>
<dbReference type="RefSeq" id="WP_123613306.1">
    <property type="nucleotide sequence ID" value="NZ_CAXHQF010000031.1"/>
</dbReference>
<protein>
    <recommendedName>
        <fullName evidence="4">Phage holin family protein</fullName>
    </recommendedName>
</protein>
<keyword evidence="1" id="KW-1133">Transmembrane helix</keyword>
<evidence type="ECO:0000256" key="1">
    <source>
        <dbReference type="SAM" id="Phobius"/>
    </source>
</evidence>
<keyword evidence="1" id="KW-0472">Membrane</keyword>
<evidence type="ECO:0008006" key="4">
    <source>
        <dbReference type="Google" id="ProtNLM"/>
    </source>
</evidence>
<proteinExistence type="predicted"/>
<reference evidence="3" key="1">
    <citation type="submission" date="2019-02" db="EMBL/GenBank/DDBJ databases">
        <title>Isolation and identification of novel species under the genus Muribaculum.</title>
        <authorList>
            <person name="Miyake S."/>
            <person name="Ding Y."/>
            <person name="Low A."/>
            <person name="Soh M."/>
            <person name="Seedorf H."/>
        </authorList>
    </citation>
    <scope>NUCLEOTIDE SEQUENCE [LARGE SCALE GENOMIC DNA]</scope>
    <source>
        <strain evidence="3">H5</strain>
    </source>
</reference>
<keyword evidence="3" id="KW-1185">Reference proteome</keyword>
<name>A0A4P7W6M0_9BACT</name>
<dbReference type="AlphaFoldDB" id="A0A4P7W6M0"/>
<dbReference type="Proteomes" id="UP000297149">
    <property type="component" value="Chromosome"/>
</dbReference>
<organism evidence="2 3">
    <name type="scientific">Duncaniella dubosii</name>
    <dbReference type="NCBI Taxonomy" id="2518971"/>
    <lineage>
        <taxon>Bacteria</taxon>
        <taxon>Pseudomonadati</taxon>
        <taxon>Bacteroidota</taxon>
        <taxon>Bacteroidia</taxon>
        <taxon>Bacteroidales</taxon>
        <taxon>Muribaculaceae</taxon>
        <taxon>Duncaniella</taxon>
    </lineage>
</organism>
<accession>A0A4P7W6M0</accession>
<evidence type="ECO:0000313" key="3">
    <source>
        <dbReference type="Proteomes" id="UP000297149"/>
    </source>
</evidence>
<feature type="transmembrane region" description="Helical" evidence="1">
    <location>
        <begin position="73"/>
        <end position="93"/>
    </location>
</feature>
<dbReference type="KEGG" id="ddb:E7747_15830"/>